<feature type="binding site" evidence="7">
    <location>
        <position position="25"/>
    </location>
    <ligand>
        <name>phosphoenolpyruvate</name>
        <dbReference type="ChEBI" id="CHEBI:58702"/>
    </ligand>
</feature>
<dbReference type="EC" id="2.5.1.19" evidence="7"/>
<evidence type="ECO:0000259" key="8">
    <source>
        <dbReference type="Pfam" id="PF00275"/>
    </source>
</evidence>
<dbReference type="Gene3D" id="3.65.10.10">
    <property type="entry name" value="Enolpyruvate transferase domain"/>
    <property type="match status" value="2"/>
</dbReference>
<feature type="binding site" evidence="7">
    <location>
        <position position="30"/>
    </location>
    <ligand>
        <name>3-phosphoshikimate</name>
        <dbReference type="ChEBI" id="CHEBI:145989"/>
    </ligand>
</feature>
<evidence type="ECO:0000256" key="7">
    <source>
        <dbReference type="HAMAP-Rule" id="MF_00210"/>
    </source>
</evidence>
<proteinExistence type="inferred from homology"/>
<dbReference type="GO" id="GO:0008652">
    <property type="term" value="P:amino acid biosynthetic process"/>
    <property type="evidence" value="ECO:0007669"/>
    <property type="project" value="UniProtKB-KW"/>
</dbReference>
<accession>A0A8I0KUT6</accession>
<dbReference type="PROSITE" id="PS00104">
    <property type="entry name" value="EPSP_SYNTHASE_1"/>
    <property type="match status" value="1"/>
</dbReference>
<feature type="binding site" evidence="7">
    <location>
        <position position="395"/>
    </location>
    <ligand>
        <name>phosphoenolpyruvate</name>
        <dbReference type="ChEBI" id="CHEBI:58702"/>
    </ligand>
</feature>
<dbReference type="GO" id="GO:0009073">
    <property type="term" value="P:aromatic amino acid family biosynthetic process"/>
    <property type="evidence" value="ECO:0007669"/>
    <property type="project" value="UniProtKB-KW"/>
</dbReference>
<reference evidence="9 10" key="1">
    <citation type="submission" date="2020-08" db="EMBL/GenBank/DDBJ databases">
        <title>Winkia gen. nov., sp. nov., isolated from faeces of the Anser albifrons in China.</title>
        <authorList>
            <person name="Liu Q."/>
        </authorList>
    </citation>
    <scope>NUCLEOTIDE SEQUENCE [LARGE SCALE GENOMIC DNA]</scope>
    <source>
        <strain evidence="9 10">C62</strain>
    </source>
</reference>
<dbReference type="InterPro" id="IPR023193">
    <property type="entry name" value="EPSP_synthase_CS"/>
</dbReference>
<evidence type="ECO:0000256" key="5">
    <source>
        <dbReference type="ARBA" id="ARBA00023141"/>
    </source>
</evidence>
<evidence type="ECO:0000256" key="2">
    <source>
        <dbReference type="ARBA" id="ARBA00009948"/>
    </source>
</evidence>
<dbReference type="HAMAP" id="MF_00210">
    <property type="entry name" value="EPSP_synth"/>
    <property type="match status" value="1"/>
</dbReference>
<dbReference type="GO" id="GO:0009423">
    <property type="term" value="P:chorismate biosynthetic process"/>
    <property type="evidence" value="ECO:0007669"/>
    <property type="project" value="UniProtKB-UniRule"/>
</dbReference>
<evidence type="ECO:0000256" key="3">
    <source>
        <dbReference type="ARBA" id="ARBA00022605"/>
    </source>
</evidence>
<feature type="binding site" evidence="7">
    <location>
        <position position="323"/>
    </location>
    <ligand>
        <name>3-phosphoshikimate</name>
        <dbReference type="ChEBI" id="CHEBI:145989"/>
    </ligand>
</feature>
<comment type="function">
    <text evidence="7">Catalyzes the transfer of the enolpyruvyl moiety of phosphoenolpyruvate (PEP) to the 5-hydroxyl of shikimate-3-phosphate (S3P) to produce enolpyruvyl shikimate-3-phosphate and inorganic phosphate.</text>
</comment>
<feature type="binding site" evidence="7">
    <location>
        <position position="172"/>
    </location>
    <ligand>
        <name>phosphoenolpyruvate</name>
        <dbReference type="ChEBI" id="CHEBI:58702"/>
    </ligand>
</feature>
<dbReference type="RefSeq" id="WP_191072155.1">
    <property type="nucleotide sequence ID" value="NZ_CP060506.1"/>
</dbReference>
<feature type="domain" description="Enolpyruvate transferase" evidence="8">
    <location>
        <begin position="11"/>
        <end position="427"/>
    </location>
</feature>
<dbReference type="SUPFAM" id="SSF55205">
    <property type="entry name" value="EPT/RTPC-like"/>
    <property type="match status" value="1"/>
</dbReference>
<feature type="binding site" evidence="7">
    <location>
        <position position="198"/>
    </location>
    <ligand>
        <name>3-phosphoshikimate</name>
        <dbReference type="ChEBI" id="CHEBI:145989"/>
    </ligand>
</feature>
<comment type="caution">
    <text evidence="9">The sequence shown here is derived from an EMBL/GenBank/DDBJ whole genome shotgun (WGS) entry which is preliminary data.</text>
</comment>
<feature type="binding site" evidence="7">
    <location>
        <position position="172"/>
    </location>
    <ligand>
        <name>3-phosphoshikimate</name>
        <dbReference type="ChEBI" id="CHEBI:145989"/>
    </ligand>
</feature>
<keyword evidence="10" id="KW-1185">Reference proteome</keyword>
<keyword evidence="7" id="KW-0963">Cytoplasm</keyword>
<feature type="binding site" evidence="7">
    <location>
        <position position="171"/>
    </location>
    <ligand>
        <name>3-phosphoshikimate</name>
        <dbReference type="ChEBI" id="CHEBI:145989"/>
    </ligand>
</feature>
<keyword evidence="3 7" id="KW-0028">Amino-acid biosynthesis</keyword>
<feature type="binding site" evidence="7">
    <location>
        <position position="350"/>
    </location>
    <ligand>
        <name>3-phosphoshikimate</name>
        <dbReference type="ChEBI" id="CHEBI:145989"/>
    </ligand>
</feature>
<evidence type="ECO:0000313" key="9">
    <source>
        <dbReference type="EMBL" id="MBD3690053.1"/>
    </source>
</evidence>
<feature type="binding site" evidence="7">
    <location>
        <position position="95"/>
    </location>
    <ligand>
        <name>phosphoenolpyruvate</name>
        <dbReference type="ChEBI" id="CHEBI:58702"/>
    </ligand>
</feature>
<keyword evidence="4 7" id="KW-0808">Transferase</keyword>
<evidence type="ECO:0000313" key="10">
    <source>
        <dbReference type="Proteomes" id="UP000627538"/>
    </source>
</evidence>
<dbReference type="PANTHER" id="PTHR21090">
    <property type="entry name" value="AROM/DEHYDROQUINATE SYNTHASE"/>
    <property type="match status" value="1"/>
</dbReference>
<name>A0A8I0KUT6_9ACTO</name>
<sequence length="438" mass="46115">MSEGVWCPPRARGPLDAEVRIPGSKSATNRALVLALLAEEPSRIEGALSCRDTDLMIAAIRELGAQVEPQGDTIVVTPPPRLHPRSGRIDCGLAGTVMRFIAPIAALANGDVTLDGDEAARVRPMAGLVRALTDMGIEVECLGEPGFLPLTIHGRGRVRGGRVEVDASASSQFLSALLLAGARFDEGLEIHASTPVPSLPHVAMTMEALHARGVEADVARVSVLHGGETPTDWRVHPGPIRGGRIIIEPDLTNAGPFLAAPLIAGGQVRILDWPENSTQPGAHWRELMTMVGGRINRDDDGHLLSQAMGPISGIDQTMSEYGELVPTVAALAALAVSPSTLRGIAHLRGHETDRLAALEESLTRLGVGAQARLGSLVITPRPPSGAELDSYGDHRMVMFAALIGLAVNGVSVRDVEAVTKTFPQFVDLWEAVVATGAA</sequence>
<feature type="binding site" evidence="7">
    <location>
        <position position="420"/>
    </location>
    <ligand>
        <name>phosphoenolpyruvate</name>
        <dbReference type="ChEBI" id="CHEBI:58702"/>
    </ligand>
</feature>
<dbReference type="EMBL" id="JACRUO010000002">
    <property type="protein sequence ID" value="MBD3690053.1"/>
    <property type="molecule type" value="Genomic_DNA"/>
</dbReference>
<comment type="similarity">
    <text evidence="2 7">Belongs to the EPSP synthase family.</text>
</comment>
<gene>
    <name evidence="7 9" type="primary">aroA</name>
    <name evidence="9" type="ORF">H8R10_07430</name>
</gene>
<dbReference type="InterPro" id="IPR013792">
    <property type="entry name" value="RNA3'P_cycl/enolpyr_Trfase_a/b"/>
</dbReference>
<feature type="binding site" evidence="7">
    <location>
        <position position="25"/>
    </location>
    <ligand>
        <name>3-phosphoshikimate</name>
        <dbReference type="ChEBI" id="CHEBI:145989"/>
    </ligand>
</feature>
<dbReference type="FunFam" id="3.65.10.10:FF:000011">
    <property type="entry name" value="3-phosphoshikimate 1-carboxyvinyltransferase"/>
    <property type="match status" value="1"/>
</dbReference>
<feature type="binding site" evidence="7">
    <location>
        <position position="170"/>
    </location>
    <ligand>
        <name>3-phosphoshikimate</name>
        <dbReference type="ChEBI" id="CHEBI:145989"/>
    </ligand>
</feature>
<dbReference type="GO" id="GO:0005737">
    <property type="term" value="C:cytoplasm"/>
    <property type="evidence" value="ECO:0007669"/>
    <property type="project" value="UniProtKB-SubCell"/>
</dbReference>
<dbReference type="PANTHER" id="PTHR21090:SF5">
    <property type="entry name" value="PENTAFUNCTIONAL AROM POLYPEPTIDE"/>
    <property type="match status" value="1"/>
</dbReference>
<dbReference type="PROSITE" id="PS00885">
    <property type="entry name" value="EPSP_SYNTHASE_2"/>
    <property type="match status" value="1"/>
</dbReference>
<dbReference type="CDD" id="cd01556">
    <property type="entry name" value="EPSP_synthase"/>
    <property type="match status" value="1"/>
</dbReference>
<dbReference type="UniPathway" id="UPA00053">
    <property type="reaction ID" value="UER00089"/>
</dbReference>
<comment type="subunit">
    <text evidence="7">Monomer.</text>
</comment>
<dbReference type="PIRSF" id="PIRSF000505">
    <property type="entry name" value="EPSPS"/>
    <property type="match status" value="1"/>
</dbReference>
<dbReference type="Pfam" id="PF00275">
    <property type="entry name" value="EPSP_synthase"/>
    <property type="match status" value="1"/>
</dbReference>
<evidence type="ECO:0000256" key="1">
    <source>
        <dbReference type="ARBA" id="ARBA00004811"/>
    </source>
</evidence>
<dbReference type="InterPro" id="IPR006264">
    <property type="entry name" value="EPSP_synthase"/>
</dbReference>
<protein>
    <recommendedName>
        <fullName evidence="7">3-phosphoshikimate 1-carboxyvinyltransferase</fullName>
        <ecNumber evidence="7">2.5.1.19</ecNumber>
    </recommendedName>
    <alternativeName>
        <fullName evidence="7">5-enolpyruvylshikimate-3-phosphate synthase</fullName>
        <shortName evidence="7">EPSP synthase</shortName>
        <shortName evidence="7">EPSPS</shortName>
    </alternativeName>
</protein>
<dbReference type="NCBIfam" id="TIGR01356">
    <property type="entry name" value="aroA"/>
    <property type="match status" value="1"/>
</dbReference>
<dbReference type="InterPro" id="IPR001986">
    <property type="entry name" value="Enolpyruvate_Tfrase_dom"/>
</dbReference>
<keyword evidence="5 7" id="KW-0057">Aromatic amino acid biosynthesis</keyword>
<dbReference type="GO" id="GO:0003866">
    <property type="term" value="F:3-phosphoshikimate 1-carboxyvinyltransferase activity"/>
    <property type="evidence" value="ECO:0007669"/>
    <property type="project" value="UniProtKB-UniRule"/>
</dbReference>
<comment type="pathway">
    <text evidence="1 7">Metabolic intermediate biosynthesis; chorismate biosynthesis; chorismate from D-erythrose 4-phosphate and phosphoenolpyruvate: step 6/7.</text>
</comment>
<feature type="binding site" evidence="7">
    <location>
        <position position="354"/>
    </location>
    <ligand>
        <name>phosphoenolpyruvate</name>
        <dbReference type="ChEBI" id="CHEBI:58702"/>
    </ligand>
</feature>
<comment type="caution">
    <text evidence="7">Lacks conserved residue(s) required for the propagation of feature annotation.</text>
</comment>
<feature type="binding site" evidence="7">
    <location>
        <position position="26"/>
    </location>
    <ligand>
        <name>3-phosphoshikimate</name>
        <dbReference type="ChEBI" id="CHEBI:145989"/>
    </ligand>
</feature>
<feature type="binding site" evidence="7">
    <location>
        <position position="123"/>
    </location>
    <ligand>
        <name>phosphoenolpyruvate</name>
        <dbReference type="ChEBI" id="CHEBI:58702"/>
    </ligand>
</feature>
<organism evidence="9 10">
    <name type="scientific">Nanchangia anserum</name>
    <dbReference type="NCBI Taxonomy" id="2692125"/>
    <lineage>
        <taxon>Bacteria</taxon>
        <taxon>Bacillati</taxon>
        <taxon>Actinomycetota</taxon>
        <taxon>Actinomycetes</taxon>
        <taxon>Actinomycetales</taxon>
        <taxon>Actinomycetaceae</taxon>
        <taxon>Nanchangia</taxon>
    </lineage>
</organism>
<evidence type="ECO:0000256" key="6">
    <source>
        <dbReference type="ARBA" id="ARBA00044633"/>
    </source>
</evidence>
<evidence type="ECO:0000256" key="4">
    <source>
        <dbReference type="ARBA" id="ARBA00022679"/>
    </source>
</evidence>
<comment type="subcellular location">
    <subcellularLocation>
        <location evidence="7">Cytoplasm</location>
    </subcellularLocation>
</comment>
<dbReference type="InterPro" id="IPR036968">
    <property type="entry name" value="Enolpyruvate_Tfrase_sf"/>
</dbReference>
<feature type="active site" description="Proton acceptor" evidence="7">
    <location>
        <position position="323"/>
    </location>
</feature>
<dbReference type="AlphaFoldDB" id="A0A8I0KUT6"/>
<dbReference type="Proteomes" id="UP000627538">
    <property type="component" value="Unassembled WGS sequence"/>
</dbReference>
<comment type="catalytic activity">
    <reaction evidence="6">
        <text>3-phosphoshikimate + phosphoenolpyruvate = 5-O-(1-carboxyvinyl)-3-phosphoshikimate + phosphate</text>
        <dbReference type="Rhea" id="RHEA:21256"/>
        <dbReference type="ChEBI" id="CHEBI:43474"/>
        <dbReference type="ChEBI" id="CHEBI:57701"/>
        <dbReference type="ChEBI" id="CHEBI:58702"/>
        <dbReference type="ChEBI" id="CHEBI:145989"/>
        <dbReference type="EC" id="2.5.1.19"/>
    </reaction>
    <physiologicalReaction direction="left-to-right" evidence="6">
        <dbReference type="Rhea" id="RHEA:21257"/>
    </physiologicalReaction>
</comment>